<comment type="caution">
    <text evidence="2">The sequence shown here is derived from an EMBL/GenBank/DDBJ whole genome shotgun (WGS) entry which is preliminary data.</text>
</comment>
<evidence type="ECO:0000313" key="2">
    <source>
        <dbReference type="EMBL" id="ROT47855.1"/>
    </source>
</evidence>
<dbReference type="PROSITE" id="PS51257">
    <property type="entry name" value="PROKAR_LIPOPROTEIN"/>
    <property type="match status" value="1"/>
</dbReference>
<dbReference type="AlphaFoldDB" id="A0A3N2QDH3"/>
<evidence type="ECO:0000256" key="1">
    <source>
        <dbReference type="SAM" id="Coils"/>
    </source>
</evidence>
<keyword evidence="1" id="KW-0175">Coiled coil</keyword>
<keyword evidence="3" id="KW-1185">Reference proteome</keyword>
<dbReference type="Proteomes" id="UP000270927">
    <property type="component" value="Unassembled WGS sequence"/>
</dbReference>
<sequence>MIEKNNNMHGLCHFLVAVITVTGCSTVGSVHKMMDEGSSSNLLNTLELEEEEIDKRQKETEEKLSERLQSATITLYKEKVKRTYEVTQKSENRKRKINEEIALREKLLTLNNSRETNKTRIDTIEQKINLKVSTIEGLQKEQKNLAADIKTHEMHETRYQEENEGHILNIRKKKEELSKKNKELEPIVPNIQAHKKKLDKIHNIVQEVYTKQCNNVVDKCSQFLQQ</sequence>
<protein>
    <recommendedName>
        <fullName evidence="4">Lipoprotein</fullName>
    </recommendedName>
</protein>
<feature type="coiled-coil region" evidence="1">
    <location>
        <begin position="39"/>
        <end position="66"/>
    </location>
</feature>
<proteinExistence type="predicted"/>
<gene>
    <name evidence="2" type="ORF">EDM02_00050</name>
</gene>
<evidence type="ECO:0008006" key="4">
    <source>
        <dbReference type="Google" id="ProtNLM"/>
    </source>
</evidence>
<dbReference type="EMBL" id="RARA01000004">
    <property type="protein sequence ID" value="ROT47855.1"/>
    <property type="molecule type" value="Genomic_DNA"/>
</dbReference>
<evidence type="ECO:0000313" key="3">
    <source>
        <dbReference type="Proteomes" id="UP000270927"/>
    </source>
</evidence>
<organism evidence="2 3">
    <name type="scientific">Candidatus Cardinium hertigii</name>
    <dbReference type="NCBI Taxonomy" id="247481"/>
    <lineage>
        <taxon>Bacteria</taxon>
        <taxon>Pseudomonadati</taxon>
        <taxon>Bacteroidota</taxon>
        <taxon>Cytophagia</taxon>
        <taxon>Cytophagales</taxon>
        <taxon>Amoebophilaceae</taxon>
        <taxon>Candidatus Cardinium</taxon>
    </lineage>
</organism>
<reference evidence="2 3" key="1">
    <citation type="submission" date="2018-09" db="EMBL/GenBank/DDBJ databases">
        <title>Comparative Genomics of Wolbachia-Cardinium Dual Endosymbiosis in a Plant-Parasitic Nematode.</title>
        <authorList>
            <person name="Brown A.M.V."/>
            <person name="Wasala S.K."/>
            <person name="Howe D.K."/>
            <person name="Peetz A.B."/>
            <person name="Zasada I.A."/>
            <person name="Denver D.R."/>
        </authorList>
    </citation>
    <scope>NUCLEOTIDE SEQUENCE [LARGE SCALE GENOMIC DNA]</scope>
    <source>
        <strain evidence="2 3">Pp_1</strain>
    </source>
</reference>
<dbReference type="RefSeq" id="WP_123662081.1">
    <property type="nucleotide sequence ID" value="NZ_RARA01000004.1"/>
</dbReference>
<accession>A0A3N2QDH3</accession>
<name>A0A3N2QDH3_9BACT</name>